<accession>A0A2S2P9J7</accession>
<organism evidence="1">
    <name type="scientific">Schizaphis graminum</name>
    <name type="common">Green bug aphid</name>
    <dbReference type="NCBI Taxonomy" id="13262"/>
    <lineage>
        <taxon>Eukaryota</taxon>
        <taxon>Metazoa</taxon>
        <taxon>Ecdysozoa</taxon>
        <taxon>Arthropoda</taxon>
        <taxon>Hexapoda</taxon>
        <taxon>Insecta</taxon>
        <taxon>Pterygota</taxon>
        <taxon>Neoptera</taxon>
        <taxon>Paraneoptera</taxon>
        <taxon>Hemiptera</taxon>
        <taxon>Sternorrhyncha</taxon>
        <taxon>Aphidomorpha</taxon>
        <taxon>Aphidoidea</taxon>
        <taxon>Aphididae</taxon>
        <taxon>Aphidini</taxon>
        <taxon>Schizaphis</taxon>
    </lineage>
</organism>
<protein>
    <submittedName>
        <fullName evidence="1">Putative RNA-directed DNA polymerase</fullName>
    </submittedName>
</protein>
<reference evidence="1" key="1">
    <citation type="submission" date="2018-04" db="EMBL/GenBank/DDBJ databases">
        <title>Transcriptome of Schizaphis graminum biotype I.</title>
        <authorList>
            <person name="Scully E.D."/>
            <person name="Geib S.M."/>
            <person name="Palmer N.A."/>
            <person name="Koch K."/>
            <person name="Bradshaw J."/>
            <person name="Heng-Moss T."/>
            <person name="Sarath G."/>
        </authorList>
    </citation>
    <scope>NUCLEOTIDE SEQUENCE</scope>
</reference>
<name>A0A2S2P9J7_SCHGA</name>
<gene>
    <name evidence="1" type="ORF">g.44880</name>
</gene>
<keyword evidence="1" id="KW-0808">Transferase</keyword>
<dbReference type="EMBL" id="GGMR01013453">
    <property type="protein sequence ID" value="MBY26072.1"/>
    <property type="molecule type" value="Transcribed_RNA"/>
</dbReference>
<sequence length="106" mass="12308">MSIHTKSILYKSLLRPIWAYGMQILSCAKPSQIRSTQAFQSISLRLIASARWYITNKALHKDLKITIPNFMRNYDTIQIHSSHSYRHTRYLTTLHTVSKDDGVEIS</sequence>
<proteinExistence type="predicted"/>
<evidence type="ECO:0000313" key="1">
    <source>
        <dbReference type="EMBL" id="MBY26072.1"/>
    </source>
</evidence>
<dbReference type="GO" id="GO:0003964">
    <property type="term" value="F:RNA-directed DNA polymerase activity"/>
    <property type="evidence" value="ECO:0007669"/>
    <property type="project" value="UniProtKB-KW"/>
</dbReference>
<keyword evidence="1" id="KW-0548">Nucleotidyltransferase</keyword>
<dbReference type="AlphaFoldDB" id="A0A2S2P9J7"/>
<keyword evidence="1" id="KW-0695">RNA-directed DNA polymerase</keyword>